<gene>
    <name evidence="5" type="primary">rpsB</name>
    <name evidence="8" type="ORF">BGO89_06540</name>
</gene>
<dbReference type="PANTHER" id="PTHR12534">
    <property type="entry name" value="30S RIBOSOMAL PROTEIN S2 PROKARYOTIC AND ORGANELLAR"/>
    <property type="match status" value="1"/>
</dbReference>
<dbReference type="CDD" id="cd01425">
    <property type="entry name" value="RPS2"/>
    <property type="match status" value="1"/>
</dbReference>
<dbReference type="GO" id="GO:0022627">
    <property type="term" value="C:cytosolic small ribosomal subunit"/>
    <property type="evidence" value="ECO:0007669"/>
    <property type="project" value="TreeGrafter"/>
</dbReference>
<reference evidence="8 9" key="1">
    <citation type="submission" date="2016-09" db="EMBL/GenBank/DDBJ databases">
        <title>Genome-resolved meta-omics ties microbial dynamics to process performance in biotechnology for thiocyanate degradation.</title>
        <authorList>
            <person name="Kantor R.S."/>
            <person name="Huddy R.J."/>
            <person name="Iyer R."/>
            <person name="Thomas B.C."/>
            <person name="Brown C.T."/>
            <person name="Anantharaman K."/>
            <person name="Tringe S."/>
            <person name="Hettich R.L."/>
            <person name="Harrison S.T."/>
            <person name="Banfield J.F."/>
        </authorList>
    </citation>
    <scope>NUCLEOTIDE SEQUENCE [LARGE SCALE GENOMIC DNA]</scope>
    <source>
        <strain evidence="8">59-99</strain>
    </source>
</reference>
<dbReference type="PANTHER" id="PTHR12534:SF0">
    <property type="entry name" value="SMALL RIBOSOMAL SUBUNIT PROTEIN US2M"/>
    <property type="match status" value="1"/>
</dbReference>
<comment type="caution">
    <text evidence="8">The sequence shown here is derived from an EMBL/GenBank/DDBJ whole genome shotgun (WGS) entry which is preliminary data.</text>
</comment>
<feature type="region of interest" description="Disordered" evidence="7">
    <location>
        <begin position="241"/>
        <end position="269"/>
    </location>
</feature>
<sequence>MPAVSVEALLESGAHFGHLTRRWNPKMRNFIFMERNGIHIIDLRKTQLLLDIARDAALDVASQGRGVLFIGTKNQAKGTMETEAKRSHSNYVCERWLGGMLTNFSTIRKSIKRLNTIDKMEIDGTFEKMTKKERLMLGRERDRLRKVFGGIEDMTRLPGMLFVVDIKKEHLAIKEAKILGIPVIGIVDTNSDPQEVDFPIPANDDSIRTIEIITKVIADAAIEGREVSKAKTAEMAAAGEQVAKEAESGDASQVRRQLRGRKTGGRDNN</sequence>
<dbReference type="HAMAP" id="MF_00291_B">
    <property type="entry name" value="Ribosomal_uS2_B"/>
    <property type="match status" value="1"/>
</dbReference>
<keyword evidence="2 5" id="KW-0689">Ribosomal protein</keyword>
<proteinExistence type="inferred from homology"/>
<evidence type="ECO:0000313" key="9">
    <source>
        <dbReference type="Proteomes" id="UP000184233"/>
    </source>
</evidence>
<evidence type="ECO:0000313" key="8">
    <source>
        <dbReference type="EMBL" id="OJX57627.1"/>
    </source>
</evidence>
<name>A0A1M3KYP0_9BACT</name>
<dbReference type="Gene3D" id="1.10.287.610">
    <property type="entry name" value="Helix hairpin bin"/>
    <property type="match status" value="1"/>
</dbReference>
<dbReference type="InterPro" id="IPR001865">
    <property type="entry name" value="Ribosomal_uS2"/>
</dbReference>
<dbReference type="InterPro" id="IPR023591">
    <property type="entry name" value="Ribosomal_uS2_flav_dom_sf"/>
</dbReference>
<dbReference type="PRINTS" id="PR00395">
    <property type="entry name" value="RIBOSOMALS2"/>
</dbReference>
<organism evidence="8 9">
    <name type="scientific">Candidatus Kapaibacterium thiocyanatum</name>
    <dbReference type="NCBI Taxonomy" id="1895771"/>
    <lineage>
        <taxon>Bacteria</taxon>
        <taxon>Pseudomonadati</taxon>
        <taxon>Candidatus Kapaibacteriota</taxon>
        <taxon>Candidatus Kapaibacteriia</taxon>
        <taxon>Candidatus Kapaibacteriales</taxon>
        <taxon>Candidatus Kapaibacteriaceae</taxon>
        <taxon>Candidatus Kapaibacterium</taxon>
    </lineage>
</organism>
<keyword evidence="3 5" id="KW-0687">Ribonucleoprotein</keyword>
<evidence type="ECO:0000256" key="3">
    <source>
        <dbReference type="ARBA" id="ARBA00023274"/>
    </source>
</evidence>
<evidence type="ECO:0000256" key="6">
    <source>
        <dbReference type="RuleBase" id="RU003631"/>
    </source>
</evidence>
<dbReference type="FunFam" id="1.10.287.610:FF:000001">
    <property type="entry name" value="30S ribosomal protein S2"/>
    <property type="match status" value="1"/>
</dbReference>
<dbReference type="PROSITE" id="PS00962">
    <property type="entry name" value="RIBOSOMAL_S2_1"/>
    <property type="match status" value="1"/>
</dbReference>
<dbReference type="AlphaFoldDB" id="A0A1M3KYP0"/>
<dbReference type="GO" id="GO:0003735">
    <property type="term" value="F:structural constituent of ribosome"/>
    <property type="evidence" value="ECO:0007669"/>
    <property type="project" value="InterPro"/>
</dbReference>
<dbReference type="GO" id="GO:0006412">
    <property type="term" value="P:translation"/>
    <property type="evidence" value="ECO:0007669"/>
    <property type="project" value="UniProtKB-UniRule"/>
</dbReference>
<evidence type="ECO:0000256" key="7">
    <source>
        <dbReference type="SAM" id="MobiDB-lite"/>
    </source>
</evidence>
<dbReference type="STRING" id="1895771.BGO89_06540"/>
<dbReference type="InterPro" id="IPR005706">
    <property type="entry name" value="Ribosomal_uS2_bac/mit/plastid"/>
</dbReference>
<dbReference type="PROSITE" id="PS00963">
    <property type="entry name" value="RIBOSOMAL_S2_2"/>
    <property type="match status" value="1"/>
</dbReference>
<evidence type="ECO:0000256" key="2">
    <source>
        <dbReference type="ARBA" id="ARBA00022980"/>
    </source>
</evidence>
<dbReference type="NCBIfam" id="TIGR01011">
    <property type="entry name" value="rpsB_bact"/>
    <property type="match status" value="1"/>
</dbReference>
<dbReference type="EMBL" id="MKVH01000021">
    <property type="protein sequence ID" value="OJX57627.1"/>
    <property type="molecule type" value="Genomic_DNA"/>
</dbReference>
<dbReference type="InterPro" id="IPR018130">
    <property type="entry name" value="Ribosomal_uS2_CS"/>
</dbReference>
<comment type="similarity">
    <text evidence="1 5 6">Belongs to the universal ribosomal protein uS2 family.</text>
</comment>
<dbReference type="Proteomes" id="UP000184233">
    <property type="component" value="Unassembled WGS sequence"/>
</dbReference>
<dbReference type="SUPFAM" id="SSF52313">
    <property type="entry name" value="Ribosomal protein S2"/>
    <property type="match status" value="1"/>
</dbReference>
<dbReference type="Gene3D" id="3.40.50.10490">
    <property type="entry name" value="Glucose-6-phosphate isomerase like protein, domain 1"/>
    <property type="match status" value="1"/>
</dbReference>
<evidence type="ECO:0000256" key="1">
    <source>
        <dbReference type="ARBA" id="ARBA00006242"/>
    </source>
</evidence>
<evidence type="ECO:0000256" key="4">
    <source>
        <dbReference type="ARBA" id="ARBA00035256"/>
    </source>
</evidence>
<protein>
    <recommendedName>
        <fullName evidence="4 5">Small ribosomal subunit protein uS2</fullName>
    </recommendedName>
</protein>
<accession>A0A1M3KYP0</accession>
<evidence type="ECO:0000256" key="5">
    <source>
        <dbReference type="HAMAP-Rule" id="MF_00291"/>
    </source>
</evidence>
<dbReference type="Pfam" id="PF00318">
    <property type="entry name" value="Ribosomal_S2"/>
    <property type="match status" value="1"/>
</dbReference>